<keyword evidence="1" id="KW-0614">Plasmid</keyword>
<dbReference type="EMBL" id="CP098809">
    <property type="protein sequence ID" value="USJ27404.1"/>
    <property type="molecule type" value="Genomic_DNA"/>
</dbReference>
<sequence>MTENDRRQMNASEIPAFVVDVIEAGCNICAVGHESYVLGDTDEQHAAIEELERIREKYGDRDALKLEIVAYLWSIGRFINVAPAGTSYKAPVQASLLNLE</sequence>
<dbReference type="RefSeq" id="WP_252161070.1">
    <property type="nucleotide sequence ID" value="NZ_CP098809.1"/>
</dbReference>
<evidence type="ECO:0000313" key="1">
    <source>
        <dbReference type="EMBL" id="USJ27404.1"/>
    </source>
</evidence>
<accession>A0A9Q8YGY7</accession>
<geneLocation type="plasmid" evidence="1 2">
    <name>pB</name>
</geneLocation>
<protein>
    <submittedName>
        <fullName evidence="1">Uncharacterized protein</fullName>
    </submittedName>
</protein>
<organism evidence="1 2">
    <name type="scientific">Ensifer adhaerens</name>
    <name type="common">Sinorhizobium morelense</name>
    <dbReference type="NCBI Taxonomy" id="106592"/>
    <lineage>
        <taxon>Bacteria</taxon>
        <taxon>Pseudomonadati</taxon>
        <taxon>Pseudomonadota</taxon>
        <taxon>Alphaproteobacteria</taxon>
        <taxon>Hyphomicrobiales</taxon>
        <taxon>Rhizobiaceae</taxon>
        <taxon>Sinorhizobium/Ensifer group</taxon>
        <taxon>Ensifer</taxon>
    </lineage>
</organism>
<name>A0A9Q8YGY7_ENSAD</name>
<dbReference type="AlphaFoldDB" id="A0A9Q8YGY7"/>
<dbReference type="Proteomes" id="UP001055460">
    <property type="component" value="Plasmid pB"/>
</dbReference>
<evidence type="ECO:0000313" key="2">
    <source>
        <dbReference type="Proteomes" id="UP001055460"/>
    </source>
</evidence>
<gene>
    <name evidence="1" type="ORF">NE863_33680</name>
</gene>
<reference evidence="1" key="1">
    <citation type="submission" date="2022-06" db="EMBL/GenBank/DDBJ databases">
        <title>Physiological and biochemical characterization and genomic elucidation of a strain of the genus Ensifer adhaerens M8 that combines arsenic oxidation and chromium reduction.</title>
        <authorList>
            <person name="Li X."/>
            <person name="Yu c."/>
        </authorList>
    </citation>
    <scope>NUCLEOTIDE SEQUENCE</scope>
    <source>
        <strain evidence="1">M8</strain>
        <plasmid evidence="1">pB</plasmid>
    </source>
</reference>
<proteinExistence type="predicted"/>